<evidence type="ECO:0000256" key="1">
    <source>
        <dbReference type="SAM" id="Coils"/>
    </source>
</evidence>
<reference evidence="3" key="1">
    <citation type="submission" date="2020-11" db="EMBL/GenBank/DDBJ databases">
        <authorList>
            <person name="Tran Van P."/>
        </authorList>
    </citation>
    <scope>NUCLEOTIDE SEQUENCE</scope>
</reference>
<dbReference type="Proteomes" id="UP000678499">
    <property type="component" value="Unassembled WGS sequence"/>
</dbReference>
<evidence type="ECO:0000313" key="3">
    <source>
        <dbReference type="EMBL" id="CAD7276605.1"/>
    </source>
</evidence>
<feature type="compositionally biased region" description="Basic and acidic residues" evidence="2">
    <location>
        <begin position="594"/>
        <end position="620"/>
    </location>
</feature>
<feature type="compositionally biased region" description="Polar residues" evidence="2">
    <location>
        <begin position="522"/>
        <end position="534"/>
    </location>
</feature>
<feature type="region of interest" description="Disordered" evidence="2">
    <location>
        <begin position="1181"/>
        <end position="1231"/>
    </location>
</feature>
<feature type="compositionally biased region" description="Basic and acidic residues" evidence="2">
    <location>
        <begin position="1187"/>
        <end position="1199"/>
    </location>
</feature>
<feature type="region of interest" description="Disordered" evidence="2">
    <location>
        <begin position="577"/>
        <end position="669"/>
    </location>
</feature>
<dbReference type="PANTHER" id="PTHR31434">
    <property type="entry name" value="S PHASE CYCLIN A-ASSOCIATED PROTEIN IN THE ENDOPLASMIC RETICULUM"/>
    <property type="match status" value="1"/>
</dbReference>
<keyword evidence="4" id="KW-1185">Reference proteome</keyword>
<feature type="compositionally biased region" description="Low complexity" evidence="2">
    <location>
        <begin position="537"/>
        <end position="547"/>
    </location>
</feature>
<feature type="compositionally biased region" description="Basic and acidic residues" evidence="2">
    <location>
        <begin position="111"/>
        <end position="135"/>
    </location>
</feature>
<feature type="region of interest" description="Disordered" evidence="2">
    <location>
        <begin position="104"/>
        <end position="143"/>
    </location>
</feature>
<evidence type="ECO:0000313" key="4">
    <source>
        <dbReference type="Proteomes" id="UP000678499"/>
    </source>
</evidence>
<proteinExistence type="predicted"/>
<feature type="compositionally biased region" description="Low complexity" evidence="2">
    <location>
        <begin position="435"/>
        <end position="444"/>
    </location>
</feature>
<feature type="compositionally biased region" description="Basic and acidic residues" evidence="2">
    <location>
        <begin position="253"/>
        <end position="277"/>
    </location>
</feature>
<dbReference type="EMBL" id="OA882698">
    <property type="protein sequence ID" value="CAD7276605.1"/>
    <property type="molecule type" value="Genomic_DNA"/>
</dbReference>
<dbReference type="EMBL" id="CAJPEX010000661">
    <property type="protein sequence ID" value="CAG0916757.1"/>
    <property type="molecule type" value="Genomic_DNA"/>
</dbReference>
<accession>A0A7R9GBQ0</accession>
<feature type="compositionally biased region" description="Polar residues" evidence="2">
    <location>
        <begin position="288"/>
        <end position="297"/>
    </location>
</feature>
<gene>
    <name evidence="3" type="ORF">NMOB1V02_LOCUS4361</name>
</gene>
<dbReference type="AlphaFoldDB" id="A0A7R9GBQ0"/>
<sequence length="1231" mass="136399">MRNASKIDPACSSISNAMRKISTMDAAVQTEPLALFFALDSCGDWRAHGQFNEKQREVLNDLEKVLNKTNLDSLKASFGEMMPSMQLVHSSTSADNLENDMNAVSSTKTSPVKEDTQRVDKKQDDFKAFDREKPTRKNTSKASPTFKRLVNGLSFGQLDDLEQIIKNSSTAGSEENVGVISKELQSFKSVSAEDISNASQLVSIKKYCLNAEAKEFVPQNVSVADVAEDKASEATVTASCGSEIQKRTASKSKSNESHEVSKQAPKREWIKKSDSLKHKLAPKLASSEVPSGKTSECVSKDVSGPEAHQVVSLESPEAEVSKISNITSTDEKSLSAPSTDVSISVSPVEPSVGEANVSLKQNSNRSSSKSSLQVNPSPENKPAVDVVPKIPVKPPGSPKATKLSTTKPEVKQTAWNKPAWLKRQLQDAKEEGKHPSSVSRPVVRNVGNQVPGHFVKPVVRRIVPKVPTTSVKTALSSSSLSSCSTTSSGDVASKRKRIVDDDGWETVKGRSRSRISPVKSMMESSNDVSRSSENILRRSSVASSVRPRPAHERFLLPSGAVSLPSVVVIDDVCDDRSSHSTVSKQASLGTGPVEELKTEKSLEARVVSESEVTKNADPKKQRPSPNNERALKKKTKKKSQEDISSRVAAPVSESKSSSTGVGIDVSQRVGKSSASLGVLTVLDSPRSPELNPDADAILDAQDDEELKANEQAFASVVKEEETLEEAMRLEFEKGAAEEAAERERLTNGVSTEDEVDDHVHSIDDSGDLEQLKALSVTYDGKLGRQSSRVFHIHEKLSSPSRRTTAEECMKRREERQAKADELRQSRLQSHKEKMEELTRKIEEVRAMKSRLLEKNRMTTERKLKRAEEKRKLHLQSIVKKAHDEEEKAKEIAFINSLEASNKRQEINQQLQIVEARLQEKNDERQRKNEEKAAKEAAAEERRKVMEAERLARIDVIVKKREYRERQIAEDMTRKEELRLQLAREKARSREERVSAINAKQIADAQKLQRKIALKHEESARRHEEKIDDIRRKAFESTVLKYSTASDDSPTLVSYETAKMCTLCQVIIGSEIYLLSHLKGQVHRSAVGGACVNTDEMGLFNLAHIVDAPDDEVYKTKVRLDVDRQKACRKRCGKLRSRMHQRAQDFSQWLSNATGDTKLVKSKDPDEIKLLRCVKDVEKLVASQAGGRSRERPGRQERPAGHSHLVGSVRPPVQSVRPPGRSVLTPVGSVRD</sequence>
<dbReference type="OrthoDB" id="6360654at2759"/>
<organism evidence="3">
    <name type="scientific">Notodromas monacha</name>
    <dbReference type="NCBI Taxonomy" id="399045"/>
    <lineage>
        <taxon>Eukaryota</taxon>
        <taxon>Metazoa</taxon>
        <taxon>Ecdysozoa</taxon>
        <taxon>Arthropoda</taxon>
        <taxon>Crustacea</taxon>
        <taxon>Oligostraca</taxon>
        <taxon>Ostracoda</taxon>
        <taxon>Podocopa</taxon>
        <taxon>Podocopida</taxon>
        <taxon>Cypridocopina</taxon>
        <taxon>Cypridoidea</taxon>
        <taxon>Cyprididae</taxon>
        <taxon>Notodromas</taxon>
    </lineage>
</organism>
<feature type="compositionally biased region" description="Basic and acidic residues" evidence="2">
    <location>
        <begin position="803"/>
        <end position="834"/>
    </location>
</feature>
<keyword evidence="1" id="KW-0175">Coiled coil</keyword>
<feature type="region of interest" description="Disordered" evidence="2">
    <location>
        <begin position="471"/>
        <end position="494"/>
    </location>
</feature>
<feature type="region of interest" description="Disordered" evidence="2">
    <location>
        <begin position="732"/>
        <end position="764"/>
    </location>
</feature>
<feature type="compositionally biased region" description="Low complexity" evidence="2">
    <location>
        <begin position="471"/>
        <end position="488"/>
    </location>
</feature>
<feature type="compositionally biased region" description="Basic and acidic residues" evidence="2">
    <location>
        <begin position="424"/>
        <end position="434"/>
    </location>
</feature>
<feature type="region of interest" description="Disordered" evidence="2">
    <location>
        <begin position="234"/>
        <end position="444"/>
    </location>
</feature>
<protein>
    <submittedName>
        <fullName evidence="3">Uncharacterized protein</fullName>
    </submittedName>
</protein>
<feature type="compositionally biased region" description="Low complexity" evidence="2">
    <location>
        <begin position="381"/>
        <end position="390"/>
    </location>
</feature>
<dbReference type="PANTHER" id="PTHR31434:SF2">
    <property type="entry name" value="S PHASE CYCLIN A-ASSOCIATED PROTEIN IN THE ENDOPLASMIC RETICULUM"/>
    <property type="match status" value="1"/>
</dbReference>
<feature type="compositionally biased region" description="Basic and acidic residues" evidence="2">
    <location>
        <begin position="732"/>
        <end position="745"/>
    </location>
</feature>
<feature type="region of interest" description="Disordered" evidence="2">
    <location>
        <begin position="508"/>
        <end position="548"/>
    </location>
</feature>
<feature type="coiled-coil region" evidence="1">
    <location>
        <begin position="896"/>
        <end position="987"/>
    </location>
</feature>
<name>A0A7R9GBQ0_9CRUS</name>
<evidence type="ECO:0000256" key="2">
    <source>
        <dbReference type="SAM" id="MobiDB-lite"/>
    </source>
</evidence>
<feature type="compositionally biased region" description="Low complexity" evidence="2">
    <location>
        <begin position="1205"/>
        <end position="1222"/>
    </location>
</feature>
<feature type="compositionally biased region" description="Low complexity" evidence="2">
    <location>
        <begin position="341"/>
        <end position="373"/>
    </location>
</feature>
<feature type="region of interest" description="Disordered" evidence="2">
    <location>
        <begin position="790"/>
        <end position="834"/>
    </location>
</feature>
<feature type="compositionally biased region" description="Polar residues" evidence="2">
    <location>
        <begin position="579"/>
        <end position="588"/>
    </location>
</feature>